<organism evidence="1">
    <name type="scientific">hydrothermal vent metagenome</name>
    <dbReference type="NCBI Taxonomy" id="652676"/>
    <lineage>
        <taxon>unclassified sequences</taxon>
        <taxon>metagenomes</taxon>
        <taxon>ecological metagenomes</taxon>
    </lineage>
</organism>
<accession>A0A1W1DAS6</accession>
<dbReference type="InterPro" id="IPR011044">
    <property type="entry name" value="Quino_amine_DH_bsu"/>
</dbReference>
<dbReference type="GO" id="GO:0004062">
    <property type="term" value="F:aryl sulfotransferase activity"/>
    <property type="evidence" value="ECO:0007669"/>
    <property type="project" value="InterPro"/>
</dbReference>
<reference evidence="1" key="1">
    <citation type="submission" date="2016-10" db="EMBL/GenBank/DDBJ databases">
        <authorList>
            <person name="de Groot N.N."/>
        </authorList>
    </citation>
    <scope>NUCLEOTIDE SEQUENCE</scope>
</reference>
<sequence>MRILIITLLLATSWSASSNWLSPFSVGEYDESRAENGTTLFSYNYNKKSPRMVEVNMDGDVVWEYYIPESMMQRGSMLMDVERLENGNTLFNVKYSGIYEIDSKGSVVWKHLDSKTSHDIDRLPNGNTIYVRAWVNKGDSHVVEVNPAGDIVWQWDGLKEFDVLPYSNVEREGWMHVNAVTRFEDESTLISLRNLQMVIRVDSDGDVVWKQTFNCRKAEKKWSLGHKKSLKGCNPHEAEISEDGSILITATRHPDVVYQLDVESGERIWKWHGDTSQRIRDADRLPNGNILIQDNNKLIEVAPNKDIVWTLNAKHLQWRSDDIRAGIALYKAQRIVD</sequence>
<dbReference type="PANTHER" id="PTHR35340:SF5">
    <property type="entry name" value="ASST-DOMAIN-CONTAINING PROTEIN"/>
    <property type="match status" value="1"/>
</dbReference>
<dbReference type="InterPro" id="IPR010262">
    <property type="entry name" value="Arylsulfotransferase_bact"/>
</dbReference>
<evidence type="ECO:0008006" key="2">
    <source>
        <dbReference type="Google" id="ProtNLM"/>
    </source>
</evidence>
<dbReference type="Gene3D" id="2.130.10.10">
    <property type="entry name" value="YVTN repeat-like/Quinoprotein amine dehydrogenase"/>
    <property type="match status" value="1"/>
</dbReference>
<evidence type="ECO:0000313" key="1">
    <source>
        <dbReference type="EMBL" id="SFV77743.1"/>
    </source>
</evidence>
<dbReference type="Pfam" id="PF05935">
    <property type="entry name" value="Arylsulfotrans"/>
    <property type="match status" value="1"/>
</dbReference>
<dbReference type="SUPFAM" id="SSF50969">
    <property type="entry name" value="YVTN repeat-like/Quinoprotein amine dehydrogenase"/>
    <property type="match status" value="1"/>
</dbReference>
<dbReference type="InterPro" id="IPR015943">
    <property type="entry name" value="WD40/YVTN_repeat-like_dom_sf"/>
</dbReference>
<dbReference type="EMBL" id="FPHR01000031">
    <property type="protein sequence ID" value="SFV77743.1"/>
    <property type="molecule type" value="Genomic_DNA"/>
</dbReference>
<protein>
    <recommendedName>
        <fullName evidence="2">PQQ enzyme repeat</fullName>
    </recommendedName>
</protein>
<gene>
    <name evidence="1" type="ORF">MNB_SUP05-4-899</name>
</gene>
<dbReference type="PANTHER" id="PTHR35340">
    <property type="entry name" value="PQQ ENZYME REPEAT PROTEIN-RELATED"/>
    <property type="match status" value="1"/>
</dbReference>
<proteinExistence type="predicted"/>
<name>A0A1W1DAS6_9ZZZZ</name>
<dbReference type="AlphaFoldDB" id="A0A1W1DAS6"/>
<dbReference type="InterPro" id="IPR053143">
    <property type="entry name" value="Arylsulfate_ST"/>
</dbReference>